<reference evidence="3 4" key="1">
    <citation type="submission" date="2015-08" db="EMBL/GenBank/DDBJ databases">
        <title>Next Generation Sequencing and Analysis of the Genome of Puccinia sorghi L Schw, the Causal Agent of Maize Common Rust.</title>
        <authorList>
            <person name="Rochi L."/>
            <person name="Burguener G."/>
            <person name="Darino M."/>
            <person name="Turjanski A."/>
            <person name="Kreff E."/>
            <person name="Dieguez M.J."/>
            <person name="Sacco F."/>
        </authorList>
    </citation>
    <scope>NUCLEOTIDE SEQUENCE [LARGE SCALE GENOMIC DNA]</scope>
    <source>
        <strain evidence="3 4">RO10H11247</strain>
    </source>
</reference>
<comment type="caution">
    <text evidence="3">The sequence shown here is derived from an EMBL/GenBank/DDBJ whole genome shotgun (WGS) entry which is preliminary data.</text>
</comment>
<dbReference type="EMBL" id="LAVV01007209">
    <property type="protein sequence ID" value="KNZ56721.1"/>
    <property type="molecule type" value="Genomic_DNA"/>
</dbReference>
<evidence type="ECO:0008006" key="5">
    <source>
        <dbReference type="Google" id="ProtNLM"/>
    </source>
</evidence>
<dbReference type="AlphaFoldDB" id="A0A0L6V7E1"/>
<feature type="compositionally biased region" description="Polar residues" evidence="1">
    <location>
        <begin position="1"/>
        <end position="15"/>
    </location>
</feature>
<dbReference type="VEuPathDB" id="FungiDB:VP01_2335g1"/>
<keyword evidence="2" id="KW-0812">Transmembrane</keyword>
<gene>
    <name evidence="3" type="ORF">VP01_2335g1</name>
</gene>
<evidence type="ECO:0000256" key="1">
    <source>
        <dbReference type="SAM" id="MobiDB-lite"/>
    </source>
</evidence>
<evidence type="ECO:0000256" key="2">
    <source>
        <dbReference type="SAM" id="Phobius"/>
    </source>
</evidence>
<evidence type="ECO:0000313" key="3">
    <source>
        <dbReference type="EMBL" id="KNZ56721.1"/>
    </source>
</evidence>
<feature type="region of interest" description="Disordered" evidence="1">
    <location>
        <begin position="1"/>
        <end position="32"/>
    </location>
</feature>
<organism evidence="3 4">
    <name type="scientific">Puccinia sorghi</name>
    <dbReference type="NCBI Taxonomy" id="27349"/>
    <lineage>
        <taxon>Eukaryota</taxon>
        <taxon>Fungi</taxon>
        <taxon>Dikarya</taxon>
        <taxon>Basidiomycota</taxon>
        <taxon>Pucciniomycotina</taxon>
        <taxon>Pucciniomycetes</taxon>
        <taxon>Pucciniales</taxon>
        <taxon>Pucciniaceae</taxon>
        <taxon>Puccinia</taxon>
    </lineage>
</organism>
<protein>
    <recommendedName>
        <fullName evidence="5">AKL18 protein</fullName>
    </recommendedName>
</protein>
<dbReference type="Proteomes" id="UP000037035">
    <property type="component" value="Unassembled WGS sequence"/>
</dbReference>
<name>A0A0L6V7E1_9BASI</name>
<sequence>MNCLHISTQSSIPFQPSTMSPPSNPTTEMRAKRDEAISQARELYGHPAPAPTPTCQPPYPSQVMPATSMATPISFYQLNPGAPAQPHFVEYLHAPQISSSACFFHFSVSLIDSYEIQPLVINTIFKVPTSTYPTIKKEKIYHLFLTAMLYFYWCWSRWWWQGLQLLQKKVEKNLHGSERKDSPVQTKHPSGFLISLLSQLVTNVKPVFHFNISVPTLDLTFIFASTSCKNFTPTTVIDPLLLGYHLLFYHIGLRPLKKLLDKLKIHLLVMNEIKVQNFSICVQCKMNHLEFKLSYKYYFSLSMINQRLCLFSYEIKIRCFLMFQALLHLFQEG</sequence>
<keyword evidence="2" id="KW-1133">Transmembrane helix</keyword>
<evidence type="ECO:0000313" key="4">
    <source>
        <dbReference type="Proteomes" id="UP000037035"/>
    </source>
</evidence>
<keyword evidence="4" id="KW-1185">Reference proteome</keyword>
<accession>A0A0L6V7E1</accession>
<feature type="transmembrane region" description="Helical" evidence="2">
    <location>
        <begin position="140"/>
        <end position="160"/>
    </location>
</feature>
<keyword evidence="2" id="KW-0472">Membrane</keyword>
<feature type="compositionally biased region" description="Low complexity" evidence="1">
    <location>
        <begin position="16"/>
        <end position="27"/>
    </location>
</feature>
<proteinExistence type="predicted"/>